<name>A0A426Y5K2_ENSVE</name>
<organism evidence="1 2">
    <name type="scientific">Ensete ventricosum</name>
    <name type="common">Abyssinian banana</name>
    <name type="synonym">Musa ensete</name>
    <dbReference type="NCBI Taxonomy" id="4639"/>
    <lineage>
        <taxon>Eukaryota</taxon>
        <taxon>Viridiplantae</taxon>
        <taxon>Streptophyta</taxon>
        <taxon>Embryophyta</taxon>
        <taxon>Tracheophyta</taxon>
        <taxon>Spermatophyta</taxon>
        <taxon>Magnoliopsida</taxon>
        <taxon>Liliopsida</taxon>
        <taxon>Zingiberales</taxon>
        <taxon>Musaceae</taxon>
        <taxon>Ensete</taxon>
    </lineage>
</organism>
<reference evidence="1 2" key="1">
    <citation type="journal article" date="2014" name="Agronomy (Basel)">
        <title>A Draft Genome Sequence for Ensete ventricosum, the Drought-Tolerant Tree Against Hunger.</title>
        <authorList>
            <person name="Harrison J."/>
            <person name="Moore K.A."/>
            <person name="Paszkiewicz K."/>
            <person name="Jones T."/>
            <person name="Grant M."/>
            <person name="Ambacheew D."/>
            <person name="Muzemil S."/>
            <person name="Studholme D.J."/>
        </authorList>
    </citation>
    <scope>NUCLEOTIDE SEQUENCE [LARGE SCALE GENOMIC DNA]</scope>
</reference>
<gene>
    <name evidence="1" type="ORF">B296_00016369</name>
</gene>
<dbReference type="AlphaFoldDB" id="A0A426Y5K2"/>
<proteinExistence type="predicted"/>
<dbReference type="EMBL" id="AMZH03014800">
    <property type="protein sequence ID" value="RRT47033.1"/>
    <property type="molecule type" value="Genomic_DNA"/>
</dbReference>
<evidence type="ECO:0000313" key="1">
    <source>
        <dbReference type="EMBL" id="RRT47033.1"/>
    </source>
</evidence>
<protein>
    <submittedName>
        <fullName evidence="1">Uncharacterized protein</fullName>
    </submittedName>
</protein>
<evidence type="ECO:0000313" key="2">
    <source>
        <dbReference type="Proteomes" id="UP000287651"/>
    </source>
</evidence>
<comment type="caution">
    <text evidence="1">The sequence shown here is derived from an EMBL/GenBank/DDBJ whole genome shotgun (WGS) entry which is preliminary data.</text>
</comment>
<accession>A0A426Y5K2</accession>
<sequence length="255" mass="26881">MPSFASSRSGSSHQRSVEVLAPSQRVVQVGSSSIGGALRVPCDLELMHDTHDYDSVMATSQLERLSPLSCSGGVYLVCPGLGMDLRGLMKCRPSMGSTKFGMTLSSSGQLTMSSRGPSRGSPTSAFVDLPKNLIRRYCDPGEGIGRCPLSHPGCLIGSVYCSQIIPGLASKPSVEPALGWSNVPSVGPSVALVSLLKPFVDLAPRPCLDSALEPSVELGLKQFNVSFSEPFVGPSIDQFVASIVKPSTRLYMDSS</sequence>
<dbReference type="Proteomes" id="UP000287651">
    <property type="component" value="Unassembled WGS sequence"/>
</dbReference>